<evidence type="ECO:0000256" key="5">
    <source>
        <dbReference type="ARBA" id="ARBA00023136"/>
    </source>
</evidence>
<dbReference type="Pfam" id="PF02683">
    <property type="entry name" value="DsbD_TM"/>
    <property type="match status" value="1"/>
</dbReference>
<gene>
    <name evidence="8" type="ORF">CFK39_11180</name>
</gene>
<keyword evidence="5 6" id="KW-0472">Membrane</keyword>
<evidence type="ECO:0000256" key="6">
    <source>
        <dbReference type="SAM" id="Phobius"/>
    </source>
</evidence>
<evidence type="ECO:0000313" key="9">
    <source>
        <dbReference type="Proteomes" id="UP000198398"/>
    </source>
</evidence>
<dbReference type="GO" id="GO:0016020">
    <property type="term" value="C:membrane"/>
    <property type="evidence" value="ECO:0007669"/>
    <property type="project" value="UniProtKB-SubCell"/>
</dbReference>
<keyword evidence="3 6" id="KW-0812">Transmembrane</keyword>
<dbReference type="Proteomes" id="UP000198398">
    <property type="component" value="Chromosome"/>
</dbReference>
<evidence type="ECO:0000256" key="4">
    <source>
        <dbReference type="ARBA" id="ARBA00022989"/>
    </source>
</evidence>
<feature type="transmembrane region" description="Helical" evidence="6">
    <location>
        <begin position="250"/>
        <end position="268"/>
    </location>
</feature>
<evidence type="ECO:0000256" key="2">
    <source>
        <dbReference type="ARBA" id="ARBA00006143"/>
    </source>
</evidence>
<feature type="domain" description="Cytochrome C biogenesis protein transmembrane" evidence="7">
    <location>
        <begin position="5"/>
        <end position="180"/>
    </location>
</feature>
<feature type="transmembrane region" description="Helical" evidence="6">
    <location>
        <begin position="152"/>
        <end position="178"/>
    </location>
</feature>
<dbReference type="KEGG" id="brv:CFK39_11180"/>
<reference evidence="9" key="1">
    <citation type="submission" date="2017-07" db="EMBL/GenBank/DDBJ databases">
        <title>Brachybacterium sp. VR2415.</title>
        <authorList>
            <person name="Tak E.J."/>
            <person name="Bae J.-W."/>
        </authorList>
    </citation>
    <scope>NUCLEOTIDE SEQUENCE [LARGE SCALE GENOMIC DNA]</scope>
    <source>
        <strain evidence="9">VR2415</strain>
    </source>
</reference>
<keyword evidence="4 6" id="KW-1133">Transmembrane helix</keyword>
<comment type="similarity">
    <text evidence="2">Belongs to the DsbD family.</text>
</comment>
<dbReference type="AlphaFoldDB" id="A0A220UDL4"/>
<dbReference type="PANTHER" id="PTHR31272:SF4">
    <property type="entry name" value="CYTOCHROME C-TYPE BIOGENESIS PROTEIN HI_1454-RELATED"/>
    <property type="match status" value="1"/>
</dbReference>
<dbReference type="RefSeq" id="WP_089065529.1">
    <property type="nucleotide sequence ID" value="NZ_CP022316.1"/>
</dbReference>
<comment type="subcellular location">
    <subcellularLocation>
        <location evidence="1">Membrane</location>
        <topology evidence="1">Multi-pass membrane protein</topology>
    </subcellularLocation>
</comment>
<feature type="transmembrane region" description="Helical" evidence="6">
    <location>
        <begin position="44"/>
        <end position="69"/>
    </location>
</feature>
<dbReference type="PANTHER" id="PTHR31272">
    <property type="entry name" value="CYTOCHROME C-TYPE BIOGENESIS PROTEIN HI_1454-RELATED"/>
    <property type="match status" value="1"/>
</dbReference>
<accession>A0A220UDL4</accession>
<evidence type="ECO:0000259" key="7">
    <source>
        <dbReference type="Pfam" id="PF02683"/>
    </source>
</evidence>
<sequence length="292" mass="30446">MEVGLLTAFFGGALALLSPCGALLLPGFFASTVTSRAALLPHAVVFYLGLVVTLVPLGVGAGALGALVIGHRTLLIGITSLVLVLLGALHALGLGFDLSRALPGFDRLQQRSTQGSGLARSFVLGAVGGIAGFCAGPILGAVLTLAMGQGNMLLAGILLAVYGAGMVVPLTILAAVWNRLGSRGRNLLRGREFTLLGRRLHTTTFITGVVIIALGIVFWVTNGLVTMPSLVPTSTLARWQAGSAGLNDPVVQIAVILALGALALLLWWRWDRRRRREQDAPTTITLTPGRRP</sequence>
<feature type="transmembrane region" description="Helical" evidence="6">
    <location>
        <begin position="199"/>
        <end position="220"/>
    </location>
</feature>
<evidence type="ECO:0000313" key="8">
    <source>
        <dbReference type="EMBL" id="ASK66288.1"/>
    </source>
</evidence>
<evidence type="ECO:0000256" key="3">
    <source>
        <dbReference type="ARBA" id="ARBA00022692"/>
    </source>
</evidence>
<proteinExistence type="inferred from homology"/>
<feature type="transmembrane region" description="Helical" evidence="6">
    <location>
        <begin position="117"/>
        <end position="146"/>
    </location>
</feature>
<dbReference type="GO" id="GO:0017004">
    <property type="term" value="P:cytochrome complex assembly"/>
    <property type="evidence" value="ECO:0007669"/>
    <property type="project" value="InterPro"/>
</dbReference>
<protein>
    <submittedName>
        <fullName evidence="8">Cytochrome C biogenesis protein</fullName>
    </submittedName>
</protein>
<keyword evidence="9" id="KW-1185">Reference proteome</keyword>
<feature type="transmembrane region" description="Helical" evidence="6">
    <location>
        <begin position="75"/>
        <end position="96"/>
    </location>
</feature>
<organism evidence="8 9">
    <name type="scientific">Brachybacterium avium</name>
    <dbReference type="NCBI Taxonomy" id="2017485"/>
    <lineage>
        <taxon>Bacteria</taxon>
        <taxon>Bacillati</taxon>
        <taxon>Actinomycetota</taxon>
        <taxon>Actinomycetes</taxon>
        <taxon>Micrococcales</taxon>
        <taxon>Dermabacteraceae</taxon>
        <taxon>Brachybacterium</taxon>
    </lineage>
</organism>
<feature type="transmembrane region" description="Helical" evidence="6">
    <location>
        <begin position="6"/>
        <end position="32"/>
    </location>
</feature>
<evidence type="ECO:0000256" key="1">
    <source>
        <dbReference type="ARBA" id="ARBA00004141"/>
    </source>
</evidence>
<dbReference type="EMBL" id="CP022316">
    <property type="protein sequence ID" value="ASK66288.1"/>
    <property type="molecule type" value="Genomic_DNA"/>
</dbReference>
<dbReference type="OrthoDB" id="4332145at2"/>
<name>A0A220UDL4_9MICO</name>
<dbReference type="InterPro" id="IPR051790">
    <property type="entry name" value="Cytochrome_c-biogenesis_DsbD"/>
</dbReference>
<dbReference type="InterPro" id="IPR003834">
    <property type="entry name" value="Cyt_c_assmbl_TM_dom"/>
</dbReference>